<keyword evidence="3 6" id="KW-0808">Transferase</keyword>
<sequence>MVTLSSKHPVSDEFRARIGASITDFLDEQGTILDGLDPATAPLLDRARVFTAGGKRLRPAFAAWAWVAVTGKADLPDAVIRAAAALDVLHVSALMHDDVMDASDERRGVPAAHRQFEADHRREARRGNAASFGRAGAILLGDLLLVWSEEMFRRSGLSASALERAYPHVEAVRTEVTAGQYLDVVAQSQDPYAISRTPAGRERLVEMIRTVVTWKSASYSVRRPMLVGAAIAGSTPDLMEALSAAGQPLGRAFQYRDDILGVYGDEALTGKESGEDVREGKLTLLAAEAFTRSGEAEAAELASLFGDPGLTTTQVERAREIISASGAREAVEAEIRREFDAAETILQTAPLSDLGRDGLQALARLAVRRNF</sequence>
<evidence type="ECO:0000256" key="3">
    <source>
        <dbReference type="ARBA" id="ARBA00022679"/>
    </source>
</evidence>
<keyword evidence="4" id="KW-0479">Metal-binding</keyword>
<dbReference type="Gene3D" id="1.10.600.10">
    <property type="entry name" value="Farnesyl Diphosphate Synthase"/>
    <property type="match status" value="1"/>
</dbReference>
<dbReference type="CDD" id="cd00685">
    <property type="entry name" value="Trans_IPPS_HT"/>
    <property type="match status" value="1"/>
</dbReference>
<dbReference type="InterPro" id="IPR033749">
    <property type="entry name" value="Polyprenyl_synt_CS"/>
</dbReference>
<proteinExistence type="inferred from homology"/>
<evidence type="ECO:0000256" key="4">
    <source>
        <dbReference type="ARBA" id="ARBA00022723"/>
    </source>
</evidence>
<dbReference type="InterPro" id="IPR000092">
    <property type="entry name" value="Polyprenyl_synt"/>
</dbReference>
<dbReference type="AlphaFoldDB" id="A0A4Q2EIU9"/>
<dbReference type="RefSeq" id="WP_129458576.1">
    <property type="nucleotide sequence ID" value="NZ_PPCV01000004.1"/>
</dbReference>
<dbReference type="GO" id="GO:0008299">
    <property type="term" value="P:isoprenoid biosynthetic process"/>
    <property type="evidence" value="ECO:0007669"/>
    <property type="project" value="InterPro"/>
</dbReference>
<name>A0A4Q2EIU9_9ACTN</name>
<dbReference type="SUPFAM" id="SSF48576">
    <property type="entry name" value="Terpenoid synthases"/>
    <property type="match status" value="1"/>
</dbReference>
<keyword evidence="5" id="KW-0460">Magnesium</keyword>
<dbReference type="EMBL" id="PPCV01000004">
    <property type="protein sequence ID" value="RXW32354.1"/>
    <property type="molecule type" value="Genomic_DNA"/>
</dbReference>
<dbReference type="GO" id="GO:0004659">
    <property type="term" value="F:prenyltransferase activity"/>
    <property type="evidence" value="ECO:0007669"/>
    <property type="project" value="InterPro"/>
</dbReference>
<dbReference type="OrthoDB" id="4497239at2"/>
<evidence type="ECO:0000256" key="5">
    <source>
        <dbReference type="ARBA" id="ARBA00022842"/>
    </source>
</evidence>
<protein>
    <submittedName>
        <fullName evidence="7">Polyprenyl synthetase family protein</fullName>
    </submittedName>
</protein>
<accession>A0A4Q2EIU9</accession>
<keyword evidence="8" id="KW-1185">Reference proteome</keyword>
<gene>
    <name evidence="7" type="ORF">C1706_07340</name>
</gene>
<organism evidence="7 8">
    <name type="scientific">Propioniciclava flava</name>
    <dbReference type="NCBI Taxonomy" id="2072026"/>
    <lineage>
        <taxon>Bacteria</taxon>
        <taxon>Bacillati</taxon>
        <taxon>Actinomycetota</taxon>
        <taxon>Actinomycetes</taxon>
        <taxon>Propionibacteriales</taxon>
        <taxon>Propionibacteriaceae</taxon>
        <taxon>Propioniciclava</taxon>
    </lineage>
</organism>
<dbReference type="PANTHER" id="PTHR12001:SF85">
    <property type="entry name" value="SHORT CHAIN ISOPRENYL DIPHOSPHATE SYNTHASE"/>
    <property type="match status" value="1"/>
</dbReference>
<comment type="cofactor">
    <cofactor evidence="1">
        <name>Mg(2+)</name>
        <dbReference type="ChEBI" id="CHEBI:18420"/>
    </cofactor>
</comment>
<dbReference type="Pfam" id="PF00348">
    <property type="entry name" value="polyprenyl_synt"/>
    <property type="match status" value="1"/>
</dbReference>
<evidence type="ECO:0000256" key="2">
    <source>
        <dbReference type="ARBA" id="ARBA00006706"/>
    </source>
</evidence>
<dbReference type="SFLD" id="SFLDS00005">
    <property type="entry name" value="Isoprenoid_Synthase_Type_I"/>
    <property type="match status" value="1"/>
</dbReference>
<evidence type="ECO:0000256" key="1">
    <source>
        <dbReference type="ARBA" id="ARBA00001946"/>
    </source>
</evidence>
<evidence type="ECO:0000313" key="8">
    <source>
        <dbReference type="Proteomes" id="UP000290624"/>
    </source>
</evidence>
<dbReference type="PANTHER" id="PTHR12001">
    <property type="entry name" value="GERANYLGERANYL PYROPHOSPHATE SYNTHASE"/>
    <property type="match status" value="1"/>
</dbReference>
<dbReference type="GO" id="GO:0046872">
    <property type="term" value="F:metal ion binding"/>
    <property type="evidence" value="ECO:0007669"/>
    <property type="project" value="UniProtKB-KW"/>
</dbReference>
<evidence type="ECO:0000256" key="6">
    <source>
        <dbReference type="RuleBase" id="RU004466"/>
    </source>
</evidence>
<dbReference type="Proteomes" id="UP000290624">
    <property type="component" value="Unassembled WGS sequence"/>
</dbReference>
<dbReference type="PROSITE" id="PS00723">
    <property type="entry name" value="POLYPRENYL_SYNTHASE_1"/>
    <property type="match status" value="1"/>
</dbReference>
<comment type="caution">
    <text evidence="7">The sequence shown here is derived from an EMBL/GenBank/DDBJ whole genome shotgun (WGS) entry which is preliminary data.</text>
</comment>
<evidence type="ECO:0000313" key="7">
    <source>
        <dbReference type="EMBL" id="RXW32354.1"/>
    </source>
</evidence>
<comment type="similarity">
    <text evidence="2 6">Belongs to the FPP/GGPP synthase family.</text>
</comment>
<dbReference type="InterPro" id="IPR008949">
    <property type="entry name" value="Isoprenoid_synthase_dom_sf"/>
</dbReference>
<reference evidence="7 8" key="1">
    <citation type="submission" date="2018-01" db="EMBL/GenBank/DDBJ databases">
        <title>Lactibacter flavus gen. nov., sp. nov., a novel bacterium of the family Propionibacteriaceae isolated from raw milk and dairy products.</title>
        <authorList>
            <person name="Wenning M."/>
            <person name="Breitenwieser F."/>
            <person name="Huptas C."/>
            <person name="von Neubeck M."/>
            <person name="Busse H.-J."/>
            <person name="Scherer S."/>
        </authorList>
    </citation>
    <scope>NUCLEOTIDE SEQUENCE [LARGE SCALE GENOMIC DNA]</scope>
    <source>
        <strain evidence="7 8">VG341</strain>
    </source>
</reference>